<accession>A0A820M9C0</accession>
<evidence type="ECO:0000313" key="1">
    <source>
        <dbReference type="EMBL" id="CAF4368415.1"/>
    </source>
</evidence>
<dbReference type="AlphaFoldDB" id="A0A820M9C0"/>
<comment type="caution">
    <text evidence="1">The sequence shown here is derived from an EMBL/GenBank/DDBJ whole genome shotgun (WGS) entry which is preliminary data.</text>
</comment>
<sequence length="61" mass="7103">MCICLESNETSLLSKPPVHRNLELERLIMRNQDEPSVLYNSMKLTDADMEIVAYYLLKDNT</sequence>
<dbReference type="Proteomes" id="UP000663844">
    <property type="component" value="Unassembled WGS sequence"/>
</dbReference>
<evidence type="ECO:0000313" key="2">
    <source>
        <dbReference type="Proteomes" id="UP000663844"/>
    </source>
</evidence>
<organism evidence="1 2">
    <name type="scientific">Adineta steineri</name>
    <dbReference type="NCBI Taxonomy" id="433720"/>
    <lineage>
        <taxon>Eukaryota</taxon>
        <taxon>Metazoa</taxon>
        <taxon>Spiralia</taxon>
        <taxon>Gnathifera</taxon>
        <taxon>Rotifera</taxon>
        <taxon>Eurotatoria</taxon>
        <taxon>Bdelloidea</taxon>
        <taxon>Adinetida</taxon>
        <taxon>Adinetidae</taxon>
        <taxon>Adineta</taxon>
    </lineage>
</organism>
<reference evidence="1" key="1">
    <citation type="submission" date="2021-02" db="EMBL/GenBank/DDBJ databases">
        <authorList>
            <person name="Nowell W R."/>
        </authorList>
    </citation>
    <scope>NUCLEOTIDE SEQUENCE</scope>
</reference>
<proteinExistence type="predicted"/>
<protein>
    <submittedName>
        <fullName evidence="1">Uncharacterized protein</fullName>
    </submittedName>
</protein>
<feature type="non-terminal residue" evidence="1">
    <location>
        <position position="61"/>
    </location>
</feature>
<gene>
    <name evidence="1" type="ORF">OXD698_LOCUS49703</name>
</gene>
<name>A0A820M9C0_9BILA</name>
<dbReference type="EMBL" id="CAJOAZ010022737">
    <property type="protein sequence ID" value="CAF4368415.1"/>
    <property type="molecule type" value="Genomic_DNA"/>
</dbReference>